<dbReference type="WormBase" id="Y34B4A.2">
    <property type="protein sequence ID" value="CE47889"/>
    <property type="gene ID" value="WBGene00021319"/>
</dbReference>
<dbReference type="Proteomes" id="UP000001940">
    <property type="component" value="Chromosome X"/>
</dbReference>
<dbReference type="EMBL" id="BX284606">
    <property type="protein sequence ID" value="CCD70394.2"/>
    <property type="molecule type" value="Genomic_DNA"/>
</dbReference>
<reference evidence="2 3" key="1">
    <citation type="journal article" date="1998" name="Science">
        <title>Genome sequence of the nematode C. elegans: a platform for investigating biology.</title>
        <authorList>
            <consortium name="The C. elegans sequencing consortium"/>
            <person name="Sulson J.E."/>
            <person name="Waterston R."/>
        </authorList>
    </citation>
    <scope>NUCLEOTIDE SEQUENCE [LARGE SCALE GENOMIC DNA]</scope>
    <source>
        <strain evidence="2 3">Bristol N2</strain>
    </source>
</reference>
<dbReference type="OrthoDB" id="72772at2759"/>
<keyword evidence="3" id="KW-1185">Reference proteome</keyword>
<dbReference type="SMR" id="A7DT33"/>
<dbReference type="GO" id="GO:0035493">
    <property type="term" value="P:SNARE complex assembly"/>
    <property type="evidence" value="ECO:0000318"/>
    <property type="project" value="GO_Central"/>
</dbReference>
<dbReference type="PhylomeDB" id="A7DT33"/>
<dbReference type="Bgee" id="WBGene00021319">
    <property type="expression patterns" value="Expressed in embryo and 4 other cell types or tissues"/>
</dbReference>
<protein>
    <submittedName>
        <fullName evidence="2">UV radiation resistance-associated gene protein-like</fullName>
    </submittedName>
</protein>
<dbReference type="PaxDb" id="6239-Y34B4A.2"/>
<dbReference type="AGR" id="WB:WBGene00021319"/>
<dbReference type="Reactome" id="R-CEL-1632852">
    <property type="pathway name" value="Macroautophagy"/>
</dbReference>
<name>A7DT33_CAEEL</name>
<gene>
    <name evidence="2" type="ORF">CELE_Y34B4A.2</name>
    <name evidence="2 4" type="ORF">Y34B4A.2</name>
</gene>
<dbReference type="PANTHER" id="PTHR15157:SF5">
    <property type="entry name" value="UV RADIATION RESISTANCE-ASSOCIATED GENE PROTEIN"/>
    <property type="match status" value="1"/>
</dbReference>
<accession>A7DT33</accession>
<dbReference type="GO" id="GO:0000149">
    <property type="term" value="F:SNARE binding"/>
    <property type="evidence" value="ECO:0000318"/>
    <property type="project" value="GO_Central"/>
</dbReference>
<evidence type="ECO:0000256" key="1">
    <source>
        <dbReference type="ARBA" id="ARBA00023054"/>
    </source>
</evidence>
<evidence type="ECO:0000313" key="4">
    <source>
        <dbReference type="WormBase" id="Y34B4A.2"/>
    </source>
</evidence>
<proteinExistence type="predicted"/>
<dbReference type="GO" id="GO:0000323">
    <property type="term" value="C:lytic vacuole"/>
    <property type="evidence" value="ECO:0000318"/>
    <property type="project" value="GO_Central"/>
</dbReference>
<organism evidence="2 3">
    <name type="scientific">Caenorhabditis elegans</name>
    <dbReference type="NCBI Taxonomy" id="6239"/>
    <lineage>
        <taxon>Eukaryota</taxon>
        <taxon>Metazoa</taxon>
        <taxon>Ecdysozoa</taxon>
        <taxon>Nematoda</taxon>
        <taxon>Chromadorea</taxon>
        <taxon>Rhabditida</taxon>
        <taxon>Rhabditina</taxon>
        <taxon>Rhabditomorpha</taxon>
        <taxon>Rhabditoidea</taxon>
        <taxon>Rhabditidae</taxon>
        <taxon>Peloderinae</taxon>
        <taxon>Caenorhabditis</taxon>
    </lineage>
</organism>
<keyword evidence="1" id="KW-0175">Coiled coil</keyword>
<dbReference type="PANTHER" id="PTHR15157">
    <property type="entry name" value="UV RADIATION RESISTANCE-ASSOCIATED GENE PROTEIN"/>
    <property type="match status" value="1"/>
</dbReference>
<dbReference type="GeneID" id="189585"/>
<sequence length="339" mass="38745">MTTKNSTEDVAVDSDSLEKLQQVIKEVKEKETHLKTLRETIDDEDGLVVRYQMAQDLAIRVEEKEVKCKSYKTQIEMVQKLILAKRRIIYEVQEKIDKKNYDKMKLVEKTEGLGTQADNNVDTKLKNIKITRIMNRLVAYRKTFLLQEIMDVFKIDIDGGPASMKQNRVRSDCKCVLVDTIRGLHLPHIASIQLSPHNERETTAAIGLLIQMLHVISRVLEYSLRYPIVPAASFSKVYCPIDDKWATLSGWKKRSERERFLEGLSWLAKNIAQLRSDCGIPTPMADKTLSVLADWIRSVVEGKYVCIYDRPINNTSSPSSLLVNFQPPQDALPTDLPVP</sequence>
<evidence type="ECO:0000313" key="3">
    <source>
        <dbReference type="Proteomes" id="UP000001940"/>
    </source>
</evidence>
<dbReference type="RefSeq" id="NP_508896.3">
    <property type="nucleotide sequence ID" value="NM_076495.5"/>
</dbReference>
<dbReference type="InParanoid" id="A7DT33"/>
<dbReference type="OMA" id="WRRRKMV"/>
<dbReference type="CTD" id="189585"/>
<dbReference type="KEGG" id="cel:CELE_Y34B4A.2"/>
<dbReference type="eggNOG" id="KOG2896">
    <property type="taxonomic scope" value="Eukaryota"/>
</dbReference>
<dbReference type="STRING" id="6239.Y34B4A.2.1"/>
<dbReference type="FunCoup" id="A7DT33">
    <property type="interactions" value="123"/>
</dbReference>
<evidence type="ECO:0000313" key="2">
    <source>
        <dbReference type="EMBL" id="CCD70394.2"/>
    </source>
</evidence>
<dbReference type="UCSC" id="Y34B4A.2">
    <property type="organism name" value="c. elegans"/>
</dbReference>
<dbReference type="GO" id="GO:0005768">
    <property type="term" value="C:endosome"/>
    <property type="evidence" value="ECO:0000318"/>
    <property type="project" value="GO_Central"/>
</dbReference>
<dbReference type="AlphaFoldDB" id="A7DT33"/>
<dbReference type="HOGENOM" id="CLU_832162_0_0_1"/>